<evidence type="ECO:0000313" key="6">
    <source>
        <dbReference type="EMBL" id="TGO73633.1"/>
    </source>
</evidence>
<organism evidence="6 7">
    <name type="scientific">Botrytis elliptica</name>
    <dbReference type="NCBI Taxonomy" id="278938"/>
    <lineage>
        <taxon>Eukaryota</taxon>
        <taxon>Fungi</taxon>
        <taxon>Dikarya</taxon>
        <taxon>Ascomycota</taxon>
        <taxon>Pezizomycotina</taxon>
        <taxon>Leotiomycetes</taxon>
        <taxon>Helotiales</taxon>
        <taxon>Sclerotiniaceae</taxon>
        <taxon>Botrytis</taxon>
    </lineage>
</organism>
<evidence type="ECO:0008006" key="8">
    <source>
        <dbReference type="Google" id="ProtNLM"/>
    </source>
</evidence>
<dbReference type="STRING" id="278938.A0A4Z1JWU8"/>
<keyword evidence="3 5" id="KW-1133">Transmembrane helix</keyword>
<dbReference type="EMBL" id="PQXM01000343">
    <property type="protein sequence ID" value="TGO73633.1"/>
    <property type="molecule type" value="Genomic_DNA"/>
</dbReference>
<dbReference type="Pfam" id="PF07690">
    <property type="entry name" value="MFS_1"/>
    <property type="match status" value="1"/>
</dbReference>
<gene>
    <name evidence="6" type="ORF">BELL_0345g00070</name>
</gene>
<comment type="subcellular location">
    <subcellularLocation>
        <location evidence="1">Membrane</location>
        <topology evidence="1">Multi-pass membrane protein</topology>
    </subcellularLocation>
</comment>
<feature type="transmembrane region" description="Helical" evidence="5">
    <location>
        <begin position="64"/>
        <end position="79"/>
    </location>
</feature>
<dbReference type="OrthoDB" id="6770063at2759"/>
<dbReference type="PANTHER" id="PTHR23502">
    <property type="entry name" value="MAJOR FACILITATOR SUPERFAMILY"/>
    <property type="match status" value="1"/>
</dbReference>
<keyword evidence="4 5" id="KW-0472">Membrane</keyword>
<dbReference type="InterPro" id="IPR036259">
    <property type="entry name" value="MFS_trans_sf"/>
</dbReference>
<dbReference type="PANTHER" id="PTHR23502:SF60">
    <property type="entry name" value="MAJOR FACILITATOR SUPERFAMILY (MFS) PROFILE DOMAIN-CONTAINING PROTEIN-RELATED"/>
    <property type="match status" value="1"/>
</dbReference>
<evidence type="ECO:0000256" key="1">
    <source>
        <dbReference type="ARBA" id="ARBA00004141"/>
    </source>
</evidence>
<name>A0A4Z1JWU8_9HELO</name>
<feature type="transmembrane region" description="Helical" evidence="5">
    <location>
        <begin position="28"/>
        <end position="52"/>
    </location>
</feature>
<evidence type="ECO:0000313" key="7">
    <source>
        <dbReference type="Proteomes" id="UP000297229"/>
    </source>
</evidence>
<dbReference type="GO" id="GO:0005886">
    <property type="term" value="C:plasma membrane"/>
    <property type="evidence" value="ECO:0007669"/>
    <property type="project" value="TreeGrafter"/>
</dbReference>
<feature type="transmembrane region" description="Helical" evidence="5">
    <location>
        <begin position="141"/>
        <end position="161"/>
    </location>
</feature>
<dbReference type="GO" id="GO:0022857">
    <property type="term" value="F:transmembrane transporter activity"/>
    <property type="evidence" value="ECO:0007669"/>
    <property type="project" value="InterPro"/>
</dbReference>
<protein>
    <recommendedName>
        <fullName evidence="8">Major facilitator superfamily (MFS) profile domain-containing protein</fullName>
    </recommendedName>
</protein>
<comment type="caution">
    <text evidence="6">The sequence shown here is derived from an EMBL/GenBank/DDBJ whole genome shotgun (WGS) entry which is preliminary data.</text>
</comment>
<dbReference type="Gene3D" id="1.20.1250.20">
    <property type="entry name" value="MFS general substrate transporter like domains"/>
    <property type="match status" value="1"/>
</dbReference>
<dbReference type="InterPro" id="IPR011701">
    <property type="entry name" value="MFS"/>
</dbReference>
<evidence type="ECO:0000256" key="4">
    <source>
        <dbReference type="ARBA" id="ARBA00023136"/>
    </source>
</evidence>
<proteinExistence type="predicted"/>
<sequence length="192" mass="21586">MPRKEYGSTWNGSDDPENNYNWPSWRKITIGVIFPLGQLVTLMSASMIAAALGDISRDLRIDDYTAMVIFSTYIFYLLSRSGHRTFRVSGGITLTGPVMADVYGKRERGKSLAIASFLPYLGPALGPIFGGIIAQLVVWPWIVWIISIFNSFITLAGYCFIRESYTPVLLRRKAKSEAEFTYDAERTFIAKC</sequence>
<keyword evidence="7" id="KW-1185">Reference proteome</keyword>
<evidence type="ECO:0000256" key="3">
    <source>
        <dbReference type="ARBA" id="ARBA00022989"/>
    </source>
</evidence>
<evidence type="ECO:0000256" key="5">
    <source>
        <dbReference type="SAM" id="Phobius"/>
    </source>
</evidence>
<dbReference type="Proteomes" id="UP000297229">
    <property type="component" value="Unassembled WGS sequence"/>
</dbReference>
<keyword evidence="2 5" id="KW-0812">Transmembrane</keyword>
<reference evidence="6 7" key="1">
    <citation type="submission" date="2017-12" db="EMBL/GenBank/DDBJ databases">
        <title>Comparative genomics of Botrytis spp.</title>
        <authorList>
            <person name="Valero-Jimenez C.A."/>
            <person name="Tapia P."/>
            <person name="Veloso J."/>
            <person name="Silva-Moreno E."/>
            <person name="Staats M."/>
            <person name="Valdes J.H."/>
            <person name="Van Kan J.A.L."/>
        </authorList>
    </citation>
    <scope>NUCLEOTIDE SEQUENCE [LARGE SCALE GENOMIC DNA]</scope>
    <source>
        <strain evidence="6 7">Be9601</strain>
    </source>
</reference>
<accession>A0A4Z1JWU8</accession>
<dbReference type="SUPFAM" id="SSF103473">
    <property type="entry name" value="MFS general substrate transporter"/>
    <property type="match status" value="1"/>
</dbReference>
<feature type="transmembrane region" description="Helical" evidence="5">
    <location>
        <begin position="112"/>
        <end position="135"/>
    </location>
</feature>
<dbReference type="AlphaFoldDB" id="A0A4Z1JWU8"/>
<evidence type="ECO:0000256" key="2">
    <source>
        <dbReference type="ARBA" id="ARBA00022692"/>
    </source>
</evidence>